<evidence type="ECO:0000256" key="4">
    <source>
        <dbReference type="ARBA" id="ARBA00023136"/>
    </source>
</evidence>
<name>A0A6A6VYN1_9PEZI</name>
<protein>
    <recommendedName>
        <fullName evidence="8">Rhodopsin domain-containing protein</fullName>
    </recommendedName>
</protein>
<keyword evidence="4 7" id="KW-0472">Membrane</keyword>
<organism evidence="9 10">
    <name type="scientific">Pseudovirgaria hyperparasitica</name>
    <dbReference type="NCBI Taxonomy" id="470096"/>
    <lineage>
        <taxon>Eukaryota</taxon>
        <taxon>Fungi</taxon>
        <taxon>Dikarya</taxon>
        <taxon>Ascomycota</taxon>
        <taxon>Pezizomycotina</taxon>
        <taxon>Dothideomycetes</taxon>
        <taxon>Dothideomycetes incertae sedis</taxon>
        <taxon>Acrospermales</taxon>
        <taxon>Acrospermaceae</taxon>
        <taxon>Pseudovirgaria</taxon>
    </lineage>
</organism>
<accession>A0A6A6VYN1</accession>
<dbReference type="PANTHER" id="PTHR33048:SF47">
    <property type="entry name" value="INTEGRAL MEMBRANE PROTEIN-RELATED"/>
    <property type="match status" value="1"/>
</dbReference>
<dbReference type="Proteomes" id="UP000799437">
    <property type="component" value="Unassembled WGS sequence"/>
</dbReference>
<evidence type="ECO:0000256" key="3">
    <source>
        <dbReference type="ARBA" id="ARBA00022989"/>
    </source>
</evidence>
<feature type="region of interest" description="Disordered" evidence="6">
    <location>
        <begin position="274"/>
        <end position="306"/>
    </location>
</feature>
<feature type="domain" description="Rhodopsin" evidence="8">
    <location>
        <begin position="160"/>
        <end position="238"/>
    </location>
</feature>
<evidence type="ECO:0000313" key="10">
    <source>
        <dbReference type="Proteomes" id="UP000799437"/>
    </source>
</evidence>
<evidence type="ECO:0000256" key="7">
    <source>
        <dbReference type="SAM" id="Phobius"/>
    </source>
</evidence>
<gene>
    <name evidence="9" type="ORF">EJ05DRAFT_503727</name>
</gene>
<feature type="transmembrane region" description="Helical" evidence="7">
    <location>
        <begin position="56"/>
        <end position="75"/>
    </location>
</feature>
<evidence type="ECO:0000256" key="1">
    <source>
        <dbReference type="ARBA" id="ARBA00004141"/>
    </source>
</evidence>
<proteinExistence type="inferred from homology"/>
<dbReference type="OrthoDB" id="444631at2759"/>
<comment type="subcellular location">
    <subcellularLocation>
        <location evidence="1">Membrane</location>
        <topology evidence="1">Multi-pass membrane protein</topology>
    </subcellularLocation>
</comment>
<dbReference type="InterPro" id="IPR049326">
    <property type="entry name" value="Rhodopsin_dom_fungi"/>
</dbReference>
<feature type="domain" description="Rhodopsin" evidence="8">
    <location>
        <begin position="40"/>
        <end position="158"/>
    </location>
</feature>
<dbReference type="PANTHER" id="PTHR33048">
    <property type="entry name" value="PTH11-LIKE INTEGRAL MEMBRANE PROTEIN (AFU_ORTHOLOGUE AFUA_5G11245)"/>
    <property type="match status" value="1"/>
</dbReference>
<feature type="transmembrane region" description="Helical" evidence="7">
    <location>
        <begin position="20"/>
        <end position="44"/>
    </location>
</feature>
<dbReference type="AlphaFoldDB" id="A0A6A6VYN1"/>
<sequence length="328" mass="36034">MDHSEPPTVLVIAGHPADIGWAALGPAIGCVGLTLVAVGARWYTRWCITRVIGLDDYMIVFSTILAIALTGVVAAEVHLGIGESQWADNHARIPTMAKLIIASNVIYQIVVNVTKASIVTQYLRIFSSTPVIIFRRTCQAVLIVLTLIPIWGVFGSVFLSPINVILDLVVWLLPMPLVSQLKLPRRQKIGLMVLFTLGGMVCIIGILRVVMVDVAAKVWHDLTQANVGIAFACLLSIKPLVAKLFPHLVESDSTPAHSMRLRKISFWGQPLSETMNTSTSSQLRVDSKTASSVTKPARAKKSWSSMRMHSQNIFGHINWETHDRQSET</sequence>
<evidence type="ECO:0000256" key="2">
    <source>
        <dbReference type="ARBA" id="ARBA00022692"/>
    </source>
</evidence>
<keyword evidence="2 7" id="KW-0812">Transmembrane</keyword>
<evidence type="ECO:0000256" key="5">
    <source>
        <dbReference type="ARBA" id="ARBA00038359"/>
    </source>
</evidence>
<keyword evidence="10" id="KW-1185">Reference proteome</keyword>
<dbReference type="EMBL" id="ML996579">
    <property type="protein sequence ID" value="KAF2754780.1"/>
    <property type="molecule type" value="Genomic_DNA"/>
</dbReference>
<feature type="transmembrane region" description="Helical" evidence="7">
    <location>
        <begin position="189"/>
        <end position="210"/>
    </location>
</feature>
<comment type="similarity">
    <text evidence="5">Belongs to the SAT4 family.</text>
</comment>
<evidence type="ECO:0000313" key="9">
    <source>
        <dbReference type="EMBL" id="KAF2754780.1"/>
    </source>
</evidence>
<evidence type="ECO:0000256" key="6">
    <source>
        <dbReference type="SAM" id="MobiDB-lite"/>
    </source>
</evidence>
<dbReference type="Pfam" id="PF20684">
    <property type="entry name" value="Fung_rhodopsin"/>
    <property type="match status" value="2"/>
</dbReference>
<feature type="transmembrane region" description="Helical" evidence="7">
    <location>
        <begin position="133"/>
        <end position="152"/>
    </location>
</feature>
<feature type="transmembrane region" description="Helical" evidence="7">
    <location>
        <begin position="95"/>
        <end position="113"/>
    </location>
</feature>
<dbReference type="GO" id="GO:0016020">
    <property type="term" value="C:membrane"/>
    <property type="evidence" value="ECO:0007669"/>
    <property type="project" value="UniProtKB-SubCell"/>
</dbReference>
<dbReference type="InterPro" id="IPR052337">
    <property type="entry name" value="SAT4-like"/>
</dbReference>
<evidence type="ECO:0000259" key="8">
    <source>
        <dbReference type="Pfam" id="PF20684"/>
    </source>
</evidence>
<reference evidence="9" key="1">
    <citation type="journal article" date="2020" name="Stud. Mycol.">
        <title>101 Dothideomycetes genomes: a test case for predicting lifestyles and emergence of pathogens.</title>
        <authorList>
            <person name="Haridas S."/>
            <person name="Albert R."/>
            <person name="Binder M."/>
            <person name="Bloem J."/>
            <person name="Labutti K."/>
            <person name="Salamov A."/>
            <person name="Andreopoulos B."/>
            <person name="Baker S."/>
            <person name="Barry K."/>
            <person name="Bills G."/>
            <person name="Bluhm B."/>
            <person name="Cannon C."/>
            <person name="Castanera R."/>
            <person name="Culley D."/>
            <person name="Daum C."/>
            <person name="Ezra D."/>
            <person name="Gonzalez J."/>
            <person name="Henrissat B."/>
            <person name="Kuo A."/>
            <person name="Liang C."/>
            <person name="Lipzen A."/>
            <person name="Lutzoni F."/>
            <person name="Magnuson J."/>
            <person name="Mondo S."/>
            <person name="Nolan M."/>
            <person name="Ohm R."/>
            <person name="Pangilinan J."/>
            <person name="Park H.-J."/>
            <person name="Ramirez L."/>
            <person name="Alfaro M."/>
            <person name="Sun H."/>
            <person name="Tritt A."/>
            <person name="Yoshinaga Y."/>
            <person name="Zwiers L.-H."/>
            <person name="Turgeon B."/>
            <person name="Goodwin S."/>
            <person name="Spatafora J."/>
            <person name="Crous P."/>
            <person name="Grigoriev I."/>
        </authorList>
    </citation>
    <scope>NUCLEOTIDE SEQUENCE</scope>
    <source>
        <strain evidence="9">CBS 121739</strain>
    </source>
</reference>
<dbReference type="RefSeq" id="XP_033597231.1">
    <property type="nucleotide sequence ID" value="XM_033747467.1"/>
</dbReference>
<dbReference type="GeneID" id="54488521"/>
<keyword evidence="3 7" id="KW-1133">Transmembrane helix</keyword>
<feature type="compositionally biased region" description="Polar residues" evidence="6">
    <location>
        <begin position="274"/>
        <end position="294"/>
    </location>
</feature>